<reference evidence="2 3" key="1">
    <citation type="submission" date="2017-08" db="EMBL/GenBank/DDBJ databases">
        <authorList>
            <person name="de Groot N.N."/>
        </authorList>
    </citation>
    <scope>NUCLEOTIDE SEQUENCE [LARGE SCALE GENOMIC DNA]</scope>
    <source>
        <strain evidence="2 3">HM2</strain>
    </source>
</reference>
<evidence type="ECO:0008006" key="4">
    <source>
        <dbReference type="Google" id="ProtNLM"/>
    </source>
</evidence>
<keyword evidence="1" id="KW-0732">Signal</keyword>
<sequence length="270" mass="30273">MKMFSKFICIFALAAVALVHADVAEKNDAPGAEKNHQSREHRSSYLSVNWGLSYLSSELNKSNFGYRSGVEYTRPEGRRERTEYYGLNESQESFSAWGFPSIDFRFGWSFGNLVAAHLSFGGGLFKGEGTTRKQDYSVTRTIVDNVLESEKKELVGIKDETFDSYGIYGSLGFGFTVYPFRDLTSLLNGLFVGIAGGVEASMARDDNYAQEYCTVGGVFTRFELGKDWWVSDTWSIGVGLSFTKLVYEAENKDEEMSSHVIGLFFRLTRG</sequence>
<dbReference type="AlphaFoldDB" id="A0A380S7K8"/>
<evidence type="ECO:0000256" key="1">
    <source>
        <dbReference type="SAM" id="SignalP"/>
    </source>
</evidence>
<protein>
    <recommendedName>
        <fullName evidence="4">Outer membrane protein beta-barrel domain-containing protein</fullName>
    </recommendedName>
</protein>
<gene>
    <name evidence="2" type="ORF">SAMN05661053_2642</name>
</gene>
<name>A0A380S7K8_FIBSU</name>
<dbReference type="RefSeq" id="WP_146196773.1">
    <property type="nucleotide sequence ID" value="NZ_UHJL01000004.1"/>
</dbReference>
<feature type="chain" id="PRO_5016788493" description="Outer membrane protein beta-barrel domain-containing protein" evidence="1">
    <location>
        <begin position="22"/>
        <end position="270"/>
    </location>
</feature>
<organism evidence="2 3">
    <name type="scientific">Fibrobacter succinogenes</name>
    <name type="common">Bacteroides succinogenes</name>
    <dbReference type="NCBI Taxonomy" id="833"/>
    <lineage>
        <taxon>Bacteria</taxon>
        <taxon>Pseudomonadati</taxon>
        <taxon>Fibrobacterota</taxon>
        <taxon>Fibrobacteria</taxon>
        <taxon>Fibrobacterales</taxon>
        <taxon>Fibrobacteraceae</taxon>
        <taxon>Fibrobacter</taxon>
    </lineage>
</organism>
<evidence type="ECO:0000313" key="3">
    <source>
        <dbReference type="Proteomes" id="UP000255423"/>
    </source>
</evidence>
<feature type="signal peptide" evidence="1">
    <location>
        <begin position="1"/>
        <end position="21"/>
    </location>
</feature>
<evidence type="ECO:0000313" key="2">
    <source>
        <dbReference type="EMBL" id="SUQ25847.1"/>
    </source>
</evidence>
<accession>A0A380S7K8</accession>
<dbReference type="Proteomes" id="UP000255423">
    <property type="component" value="Unassembled WGS sequence"/>
</dbReference>
<dbReference type="EMBL" id="UHJL01000004">
    <property type="protein sequence ID" value="SUQ25847.1"/>
    <property type="molecule type" value="Genomic_DNA"/>
</dbReference>
<proteinExistence type="predicted"/>